<dbReference type="Proteomes" id="UP000053599">
    <property type="component" value="Unassembled WGS sequence"/>
</dbReference>
<accession>A0A0D1Z282</accession>
<reference evidence="8 9" key="1">
    <citation type="submission" date="2015-01" db="EMBL/GenBank/DDBJ databases">
        <title>The Genome Sequence of Exophiala sideris CBS121828.</title>
        <authorList>
            <consortium name="The Broad Institute Genomics Platform"/>
            <person name="Cuomo C."/>
            <person name="de Hoog S."/>
            <person name="Gorbushina A."/>
            <person name="Stielow B."/>
            <person name="Teixiera M."/>
            <person name="Abouelleil A."/>
            <person name="Chapman S.B."/>
            <person name="Priest M."/>
            <person name="Young S.K."/>
            <person name="Wortman J."/>
            <person name="Nusbaum C."/>
            <person name="Birren B."/>
        </authorList>
    </citation>
    <scope>NUCLEOTIDE SEQUENCE [LARGE SCALE GENOMIC DNA]</scope>
    <source>
        <strain evidence="8 9">CBS 121828</strain>
    </source>
</reference>
<dbReference type="InterPro" id="IPR045225">
    <property type="entry name" value="Uracil/uridine/allantoin_perm"/>
</dbReference>
<feature type="signal peptide" evidence="7">
    <location>
        <begin position="1"/>
        <end position="16"/>
    </location>
</feature>
<dbReference type="Pfam" id="PF02133">
    <property type="entry name" value="Transp_cyt_pur"/>
    <property type="match status" value="1"/>
</dbReference>
<evidence type="ECO:0000256" key="6">
    <source>
        <dbReference type="SAM" id="Phobius"/>
    </source>
</evidence>
<feature type="transmembrane region" description="Helical" evidence="6">
    <location>
        <begin position="162"/>
        <end position="180"/>
    </location>
</feature>
<feature type="transmembrane region" description="Helical" evidence="6">
    <location>
        <begin position="76"/>
        <end position="101"/>
    </location>
</feature>
<evidence type="ECO:0000256" key="5">
    <source>
        <dbReference type="ARBA" id="ARBA00023136"/>
    </source>
</evidence>
<sequence>MPFFYVALFTWALVAGNGVGPLFSIPNKITSGWSIGYVFCSTILATIGGNATFAVNMADITRYAKNPRSSAIAQAFALPICITMIELLGTLMAATAQVVYGEVLWNPLTIILLWNNRTAKFFAGFLFAFATIATNITGNSIPFAHDIMGIFPKYLNFRRGQIICAILGFAMNPWVIQARASRFFNFVGGYSIFLGPLVGIILCDYFIIRKAKPYNMLHLYKTNGLYWYWKGCNPRALTAWMVGVTPLLPGLIYNINSNIKMGKGILEFYTLGWLDGLVIAALTYYLLCLAFPFATLTVDGSHVVVEAKDEESVMDTSAEGKPADVIAAKEIQ</sequence>
<evidence type="ECO:0000256" key="4">
    <source>
        <dbReference type="ARBA" id="ARBA00022989"/>
    </source>
</evidence>
<feature type="transmembrane region" description="Helical" evidence="6">
    <location>
        <begin position="121"/>
        <end position="141"/>
    </location>
</feature>
<dbReference type="InterPro" id="IPR001248">
    <property type="entry name" value="Pur-cyt_permease"/>
</dbReference>
<dbReference type="PANTHER" id="PTHR30618:SF0">
    <property type="entry name" value="PURINE-URACIL PERMEASE NCS1"/>
    <property type="match status" value="1"/>
</dbReference>
<evidence type="ECO:0000313" key="8">
    <source>
        <dbReference type="EMBL" id="KIV80983.1"/>
    </source>
</evidence>
<feature type="transmembrane region" description="Helical" evidence="6">
    <location>
        <begin position="186"/>
        <end position="208"/>
    </location>
</feature>
<keyword evidence="7" id="KW-0732">Signal</keyword>
<dbReference type="AlphaFoldDB" id="A0A0D1Z282"/>
<feature type="transmembrane region" description="Helical" evidence="6">
    <location>
        <begin position="276"/>
        <end position="298"/>
    </location>
</feature>
<dbReference type="GO" id="GO:0015205">
    <property type="term" value="F:nucleobase transmembrane transporter activity"/>
    <property type="evidence" value="ECO:0007669"/>
    <property type="project" value="TreeGrafter"/>
</dbReference>
<name>A0A0D1Z282_9EURO</name>
<comment type="similarity">
    <text evidence="2">Belongs to the purine-cytosine permease (2.A.39) family.</text>
</comment>
<evidence type="ECO:0000256" key="3">
    <source>
        <dbReference type="ARBA" id="ARBA00022692"/>
    </source>
</evidence>
<evidence type="ECO:0000313" key="9">
    <source>
        <dbReference type="Proteomes" id="UP000053599"/>
    </source>
</evidence>
<dbReference type="EMBL" id="KN846953">
    <property type="protein sequence ID" value="KIV80983.1"/>
    <property type="molecule type" value="Genomic_DNA"/>
</dbReference>
<evidence type="ECO:0000256" key="7">
    <source>
        <dbReference type="SAM" id="SignalP"/>
    </source>
</evidence>
<organism evidence="8 9">
    <name type="scientific">Exophiala sideris</name>
    <dbReference type="NCBI Taxonomy" id="1016849"/>
    <lineage>
        <taxon>Eukaryota</taxon>
        <taxon>Fungi</taxon>
        <taxon>Dikarya</taxon>
        <taxon>Ascomycota</taxon>
        <taxon>Pezizomycotina</taxon>
        <taxon>Eurotiomycetes</taxon>
        <taxon>Chaetothyriomycetidae</taxon>
        <taxon>Chaetothyriales</taxon>
        <taxon>Herpotrichiellaceae</taxon>
        <taxon>Exophiala</taxon>
    </lineage>
</organism>
<keyword evidence="3 6" id="KW-0812">Transmembrane</keyword>
<protein>
    <submittedName>
        <fullName evidence="8">Uncharacterized protein</fullName>
    </submittedName>
</protein>
<feature type="transmembrane region" description="Helical" evidence="6">
    <location>
        <begin position="237"/>
        <end position="256"/>
    </location>
</feature>
<dbReference type="GO" id="GO:0005886">
    <property type="term" value="C:plasma membrane"/>
    <property type="evidence" value="ECO:0007669"/>
    <property type="project" value="TreeGrafter"/>
</dbReference>
<dbReference type="HOGENOM" id="CLU_021555_5_4_1"/>
<keyword evidence="5 6" id="KW-0472">Membrane</keyword>
<gene>
    <name evidence="8" type="ORF">PV11_08438</name>
</gene>
<evidence type="ECO:0000256" key="2">
    <source>
        <dbReference type="ARBA" id="ARBA00008974"/>
    </source>
</evidence>
<keyword evidence="4 6" id="KW-1133">Transmembrane helix</keyword>
<dbReference type="Gene3D" id="1.10.4160.10">
    <property type="entry name" value="Hydantoin permease"/>
    <property type="match status" value="1"/>
</dbReference>
<feature type="chain" id="PRO_5002247456" evidence="7">
    <location>
        <begin position="17"/>
        <end position="332"/>
    </location>
</feature>
<feature type="transmembrane region" description="Helical" evidence="6">
    <location>
        <begin position="34"/>
        <end position="55"/>
    </location>
</feature>
<proteinExistence type="inferred from homology"/>
<dbReference type="OrthoDB" id="2018619at2759"/>
<evidence type="ECO:0000256" key="1">
    <source>
        <dbReference type="ARBA" id="ARBA00004141"/>
    </source>
</evidence>
<comment type="subcellular location">
    <subcellularLocation>
        <location evidence="1">Membrane</location>
        <topology evidence="1">Multi-pass membrane protein</topology>
    </subcellularLocation>
</comment>
<dbReference type="PANTHER" id="PTHR30618">
    <property type="entry name" value="NCS1 FAMILY PURINE/PYRIMIDINE TRANSPORTER"/>
    <property type="match status" value="1"/>
</dbReference>